<dbReference type="GO" id="GO:0004713">
    <property type="term" value="F:protein tyrosine kinase activity"/>
    <property type="evidence" value="ECO:0007669"/>
    <property type="project" value="TreeGrafter"/>
</dbReference>
<gene>
    <name evidence="7" type="ORF">BCR37DRAFT_340758</name>
</gene>
<dbReference type="PANTHER" id="PTHR11042:SF196">
    <property type="entry name" value="MITOSIS INHIBITOR PROTEIN KINASE SWE1"/>
    <property type="match status" value="1"/>
</dbReference>
<evidence type="ECO:0000256" key="3">
    <source>
        <dbReference type="ARBA" id="ARBA00022777"/>
    </source>
</evidence>
<proteinExistence type="inferred from homology"/>
<evidence type="ECO:0000313" key="8">
    <source>
        <dbReference type="Proteomes" id="UP000193685"/>
    </source>
</evidence>
<accession>A0A1Y2FLV2</accession>
<reference evidence="7 8" key="1">
    <citation type="submission" date="2016-07" db="EMBL/GenBank/DDBJ databases">
        <title>Pervasive Adenine N6-methylation of Active Genes in Fungi.</title>
        <authorList>
            <consortium name="DOE Joint Genome Institute"/>
            <person name="Mondo S.J."/>
            <person name="Dannebaum R.O."/>
            <person name="Kuo R.C."/>
            <person name="Labutti K."/>
            <person name="Haridas S."/>
            <person name="Kuo A."/>
            <person name="Salamov A."/>
            <person name="Ahrendt S.R."/>
            <person name="Lipzen A."/>
            <person name="Sullivan W."/>
            <person name="Andreopoulos W.B."/>
            <person name="Clum A."/>
            <person name="Lindquist E."/>
            <person name="Daum C."/>
            <person name="Ramamoorthy G.K."/>
            <person name="Gryganskyi A."/>
            <person name="Culley D."/>
            <person name="Magnuson J.K."/>
            <person name="James T.Y."/>
            <person name="O'Malley M.A."/>
            <person name="Stajich J.E."/>
            <person name="Spatafora J.W."/>
            <person name="Visel A."/>
            <person name="Grigoriev I.V."/>
        </authorList>
    </citation>
    <scope>NUCLEOTIDE SEQUENCE [LARGE SCALE GENOMIC DNA]</scope>
    <source>
        <strain evidence="7 8">12-1054</strain>
    </source>
</reference>
<evidence type="ECO:0000256" key="4">
    <source>
        <dbReference type="ARBA" id="ARBA00022840"/>
    </source>
</evidence>
<dbReference type="RefSeq" id="XP_040726362.1">
    <property type="nucleotide sequence ID" value="XM_040867374.1"/>
</dbReference>
<feature type="non-terminal residue" evidence="7">
    <location>
        <position position="1"/>
    </location>
</feature>
<comment type="caution">
    <text evidence="7">The sequence shown here is derived from an EMBL/GenBank/DDBJ whole genome shotgun (WGS) entry which is preliminary data.</text>
</comment>
<dbReference type="PROSITE" id="PS00108">
    <property type="entry name" value="PROTEIN_KINASE_ST"/>
    <property type="match status" value="1"/>
</dbReference>
<dbReference type="GO" id="GO:0005634">
    <property type="term" value="C:nucleus"/>
    <property type="evidence" value="ECO:0007669"/>
    <property type="project" value="TreeGrafter"/>
</dbReference>
<keyword evidence="2" id="KW-0547">Nucleotide-binding</keyword>
<name>A0A1Y2FLV2_PROLT</name>
<dbReference type="InterPro" id="IPR008271">
    <property type="entry name" value="Ser/Thr_kinase_AS"/>
</dbReference>
<dbReference type="FunFam" id="1.10.510.10:FF:000536">
    <property type="entry name" value="Cyclin-dependent kinase WEE1"/>
    <property type="match status" value="1"/>
</dbReference>
<evidence type="ECO:0000256" key="5">
    <source>
        <dbReference type="ARBA" id="ARBA00037982"/>
    </source>
</evidence>
<dbReference type="GO" id="GO:0110031">
    <property type="term" value="P:negative regulation of G2/MI transition of meiotic cell cycle"/>
    <property type="evidence" value="ECO:0007669"/>
    <property type="project" value="TreeGrafter"/>
</dbReference>
<dbReference type="STRING" id="56484.A0A1Y2FLV2"/>
<dbReference type="InterPro" id="IPR000719">
    <property type="entry name" value="Prot_kinase_dom"/>
</dbReference>
<feature type="domain" description="Protein kinase" evidence="6">
    <location>
        <begin position="1"/>
        <end position="216"/>
    </location>
</feature>
<dbReference type="InterPro" id="IPR011009">
    <property type="entry name" value="Kinase-like_dom_sf"/>
</dbReference>
<dbReference type="OrthoDB" id="5337378at2759"/>
<dbReference type="Gene3D" id="1.10.510.10">
    <property type="entry name" value="Transferase(Phosphotransferase) domain 1"/>
    <property type="match status" value="1"/>
</dbReference>
<evidence type="ECO:0000259" key="6">
    <source>
        <dbReference type="PROSITE" id="PS50011"/>
    </source>
</evidence>
<keyword evidence="4" id="KW-0067">ATP-binding</keyword>
<dbReference type="InterPro" id="IPR050339">
    <property type="entry name" value="CC_SR_Kinase"/>
</dbReference>
<dbReference type="GO" id="GO:0005524">
    <property type="term" value="F:ATP binding"/>
    <property type="evidence" value="ECO:0007669"/>
    <property type="project" value="UniProtKB-KW"/>
</dbReference>
<dbReference type="EMBL" id="MCFI01000006">
    <property type="protein sequence ID" value="ORY84344.1"/>
    <property type="molecule type" value="Genomic_DNA"/>
</dbReference>
<protein>
    <submittedName>
        <fullName evidence="7">Kinase-like domain-containing protein</fullName>
    </submittedName>
</protein>
<evidence type="ECO:0000256" key="1">
    <source>
        <dbReference type="ARBA" id="ARBA00022679"/>
    </source>
</evidence>
<organism evidence="7 8">
    <name type="scientific">Protomyces lactucae-debilis</name>
    <dbReference type="NCBI Taxonomy" id="2754530"/>
    <lineage>
        <taxon>Eukaryota</taxon>
        <taxon>Fungi</taxon>
        <taxon>Dikarya</taxon>
        <taxon>Ascomycota</taxon>
        <taxon>Taphrinomycotina</taxon>
        <taxon>Taphrinomycetes</taxon>
        <taxon>Taphrinales</taxon>
        <taxon>Protomycetaceae</taxon>
        <taxon>Protomyces</taxon>
    </lineage>
</organism>
<evidence type="ECO:0000256" key="2">
    <source>
        <dbReference type="ARBA" id="ARBA00022741"/>
    </source>
</evidence>
<dbReference type="SMART" id="SM00220">
    <property type="entry name" value="S_TKc"/>
    <property type="match status" value="1"/>
</dbReference>
<dbReference type="Proteomes" id="UP000193685">
    <property type="component" value="Unassembled WGS sequence"/>
</dbReference>
<keyword evidence="8" id="KW-1185">Reference proteome</keyword>
<sequence>EHILELFTSWEEESHLYMQTDFCENGSLDVFLQDVGQQSRLDEFRVWKVLTELCLGVSYIHDAGFLHLDLKPANILVTFEGVLKIGDFGMSCAWPAPAHTEREGDREYIAPEVLSSGIYDKPVDIFSLGLMIFEVAANIVLPDNGTSWQKLRSGDLSDAPRLSSSDEGALMIQGEHVAPHRYLGQGGLDRVVKWMLSPDPSERPTAVEVLNVEEVVWANRVRKAGAIIFEGDRGP</sequence>
<feature type="non-terminal residue" evidence="7">
    <location>
        <position position="235"/>
    </location>
</feature>
<dbReference type="Pfam" id="PF00069">
    <property type="entry name" value="Pkinase"/>
    <property type="match status" value="1"/>
</dbReference>
<dbReference type="AlphaFoldDB" id="A0A1Y2FLV2"/>
<dbReference type="OMA" id="RRIYSAW"/>
<evidence type="ECO:0000313" key="7">
    <source>
        <dbReference type="EMBL" id="ORY84344.1"/>
    </source>
</evidence>
<dbReference type="GO" id="GO:0005737">
    <property type="term" value="C:cytoplasm"/>
    <property type="evidence" value="ECO:0007669"/>
    <property type="project" value="TreeGrafter"/>
</dbReference>
<dbReference type="PANTHER" id="PTHR11042">
    <property type="entry name" value="EUKARYOTIC TRANSLATION INITIATION FACTOR 2-ALPHA KINASE EIF2-ALPHA KINASE -RELATED"/>
    <property type="match status" value="1"/>
</dbReference>
<dbReference type="SUPFAM" id="SSF56112">
    <property type="entry name" value="Protein kinase-like (PK-like)"/>
    <property type="match status" value="1"/>
</dbReference>
<dbReference type="GeneID" id="63783973"/>
<dbReference type="PROSITE" id="PS50011">
    <property type="entry name" value="PROTEIN_KINASE_DOM"/>
    <property type="match status" value="1"/>
</dbReference>
<keyword evidence="3 7" id="KW-0418">Kinase</keyword>
<keyword evidence="1" id="KW-0808">Transferase</keyword>
<comment type="similarity">
    <text evidence="5">Belongs to the protein kinase superfamily. Ser/Thr protein kinase family. GCN2 subfamily.</text>
</comment>